<dbReference type="Proteomes" id="UP000676169">
    <property type="component" value="Chromosome"/>
</dbReference>
<evidence type="ECO:0000256" key="6">
    <source>
        <dbReference type="SAM" id="MobiDB-lite"/>
    </source>
</evidence>
<dbReference type="RefSeq" id="WP_211629784.1">
    <property type="nucleotide sequence ID" value="NZ_CP073100.1"/>
</dbReference>
<dbReference type="InterPro" id="IPR015500">
    <property type="entry name" value="Peptidase_S8_subtilisin-rel"/>
</dbReference>
<evidence type="ECO:0000313" key="8">
    <source>
        <dbReference type="EMBL" id="QUE49695.1"/>
    </source>
</evidence>
<dbReference type="EMBL" id="CP073100">
    <property type="protein sequence ID" value="QUE49695.1"/>
    <property type="molecule type" value="Genomic_DNA"/>
</dbReference>
<evidence type="ECO:0000313" key="9">
    <source>
        <dbReference type="Proteomes" id="UP000676169"/>
    </source>
</evidence>
<keyword evidence="3 5" id="KW-0378">Hydrolase</keyword>
<dbReference type="GO" id="GO:0004252">
    <property type="term" value="F:serine-type endopeptidase activity"/>
    <property type="evidence" value="ECO:0007669"/>
    <property type="project" value="UniProtKB-UniRule"/>
</dbReference>
<dbReference type="PANTHER" id="PTHR43806:SF11">
    <property type="entry name" value="CEREVISIN-RELATED"/>
    <property type="match status" value="1"/>
</dbReference>
<evidence type="ECO:0000256" key="4">
    <source>
        <dbReference type="ARBA" id="ARBA00022825"/>
    </source>
</evidence>
<reference evidence="8" key="1">
    <citation type="submission" date="2021-04" db="EMBL/GenBank/DDBJ databases">
        <title>Luteolibacter sp. 32A isolated from the skin of an Anderson's salamander (Ambystoma andersonii).</title>
        <authorList>
            <person name="Spergser J."/>
            <person name="Busse H.-J."/>
        </authorList>
    </citation>
    <scope>NUCLEOTIDE SEQUENCE</scope>
    <source>
        <strain evidence="8">32A</strain>
    </source>
</reference>
<dbReference type="InterPro" id="IPR036852">
    <property type="entry name" value="Peptidase_S8/S53_dom_sf"/>
</dbReference>
<feature type="active site" description="Charge relay system" evidence="5">
    <location>
        <position position="184"/>
    </location>
</feature>
<dbReference type="AlphaFoldDB" id="A0A975IZH5"/>
<dbReference type="PROSITE" id="PS51892">
    <property type="entry name" value="SUBTILASE"/>
    <property type="match status" value="1"/>
</dbReference>
<dbReference type="PRINTS" id="PR00723">
    <property type="entry name" value="SUBTILISIN"/>
</dbReference>
<feature type="region of interest" description="Disordered" evidence="6">
    <location>
        <begin position="506"/>
        <end position="529"/>
    </location>
</feature>
<dbReference type="PANTHER" id="PTHR43806">
    <property type="entry name" value="PEPTIDASE S8"/>
    <property type="match status" value="1"/>
</dbReference>
<evidence type="ECO:0000259" key="7">
    <source>
        <dbReference type="Pfam" id="PF00082"/>
    </source>
</evidence>
<accession>A0A975IZH5</accession>
<feature type="domain" description="Peptidase S8/S53" evidence="7">
    <location>
        <begin position="175"/>
        <end position="410"/>
    </location>
</feature>
<dbReference type="GO" id="GO:0006508">
    <property type="term" value="P:proteolysis"/>
    <property type="evidence" value="ECO:0007669"/>
    <property type="project" value="UniProtKB-KW"/>
</dbReference>
<evidence type="ECO:0000256" key="3">
    <source>
        <dbReference type="ARBA" id="ARBA00022801"/>
    </source>
</evidence>
<comment type="similarity">
    <text evidence="1 5">Belongs to the peptidase S8 family.</text>
</comment>
<dbReference type="InterPro" id="IPR000209">
    <property type="entry name" value="Peptidase_S8/S53_dom"/>
</dbReference>
<keyword evidence="4 5" id="KW-0720">Serine protease</keyword>
<keyword evidence="9" id="KW-1185">Reference proteome</keyword>
<proteinExistence type="inferred from homology"/>
<dbReference type="Pfam" id="PF00082">
    <property type="entry name" value="Peptidase_S8"/>
    <property type="match status" value="1"/>
</dbReference>
<evidence type="ECO:0000256" key="2">
    <source>
        <dbReference type="ARBA" id="ARBA00022670"/>
    </source>
</evidence>
<dbReference type="SUPFAM" id="SSF52743">
    <property type="entry name" value="Subtilisin-like"/>
    <property type="match status" value="1"/>
</dbReference>
<evidence type="ECO:0000256" key="1">
    <source>
        <dbReference type="ARBA" id="ARBA00011073"/>
    </source>
</evidence>
<gene>
    <name evidence="8" type="ORF">KBB96_12515</name>
</gene>
<dbReference type="PROSITE" id="PS00138">
    <property type="entry name" value="SUBTILASE_SER"/>
    <property type="match status" value="1"/>
</dbReference>
<dbReference type="InterPro" id="IPR023828">
    <property type="entry name" value="Peptidase_S8_Ser-AS"/>
</dbReference>
<evidence type="ECO:0000256" key="5">
    <source>
        <dbReference type="PROSITE-ProRule" id="PRU01240"/>
    </source>
</evidence>
<organism evidence="8 9">
    <name type="scientific">Luteolibacter ambystomatis</name>
    <dbReference type="NCBI Taxonomy" id="2824561"/>
    <lineage>
        <taxon>Bacteria</taxon>
        <taxon>Pseudomonadati</taxon>
        <taxon>Verrucomicrobiota</taxon>
        <taxon>Verrucomicrobiia</taxon>
        <taxon>Verrucomicrobiales</taxon>
        <taxon>Verrucomicrobiaceae</taxon>
        <taxon>Luteolibacter</taxon>
    </lineage>
</organism>
<feature type="active site" description="Charge relay system" evidence="5">
    <location>
        <position position="215"/>
    </location>
</feature>
<protein>
    <submittedName>
        <fullName evidence="8">S8 family serine peptidase</fullName>
    </submittedName>
</protein>
<sequence>MRAPRWILIPLFLAVCTAGGYLLVRSAKPQSAPKKAASTPEPMVYHDSEAPAFRSGDRKEARPKGDVEALSKGALAGQRSVTFKDRASMEAFLEKIKGKGIAVMGRLDAINTLRLGFLSADELASVLDGSEKTGFIFPVMVPGLPEGSIQPGAVPLGNRLAEWLGIAGYDRSTWGKGLNVAVLDTGISTMASFFGKVNQSALVDFSADASGLNGHGTAVASIINGIAPEANILSYRIADDNGMSNSGLIAEGILKAVADGASVINISLGGFGDSLVLRQAVEYAQQHGVAIVAATGNNGIDQIAQPASISGVIGVGAVDANGDHLLFSNTGKQISSVAPGYGVAAEGVDGSVIYFSGTSASAPIETGALLAAMSNSVLSGNLSSGDASALLTSLLDESGAPGFDTQYGNGAVDLGRVMISGTRNLTDAAMASQWVTTNENGQQILQITVQNRGTNTLTNVPVMVNTPDGTASFNVGSLGPTAIQTFEVPIRVTDSAMTFQSSIGNAGGQKDINTANNSRRDVYTPASAQ</sequence>
<dbReference type="KEGG" id="lamb:KBB96_12515"/>
<dbReference type="Gene3D" id="3.40.50.200">
    <property type="entry name" value="Peptidase S8/S53 domain"/>
    <property type="match status" value="1"/>
</dbReference>
<keyword evidence="2 5" id="KW-0645">Protease</keyword>
<dbReference type="InterPro" id="IPR050131">
    <property type="entry name" value="Peptidase_S8_subtilisin-like"/>
</dbReference>
<name>A0A975IZH5_9BACT</name>
<feature type="active site" description="Charge relay system" evidence="5">
    <location>
        <position position="359"/>
    </location>
</feature>